<name>A0A1Q5PJ70_9ACTO</name>
<reference evidence="7" key="1">
    <citation type="submission" date="2016-11" db="EMBL/GenBank/DDBJ databases">
        <title>Actinomyces gypaetusis sp. nov. isolated from Gypaetus barbatus in Qinghai Tibet Plateau China.</title>
        <authorList>
            <person name="Meng X."/>
        </authorList>
    </citation>
    <scope>NUCLEOTIDE SEQUENCE [LARGE SCALE GENOMIC DNA]</scope>
    <source>
        <strain evidence="7">DSM 15383</strain>
    </source>
</reference>
<protein>
    <recommendedName>
        <fullName evidence="5">ABC transporter domain-containing protein</fullName>
    </recommendedName>
</protein>
<dbReference type="STRING" id="156892.BM477_07855"/>
<comment type="caution">
    <text evidence="6">The sequence shown here is derived from an EMBL/GenBank/DDBJ whole genome shotgun (WGS) entry which is preliminary data.</text>
</comment>
<dbReference type="PANTHER" id="PTHR43335:SF2">
    <property type="entry name" value="ABC TRANSPORTER, ATP-BINDING PROTEIN"/>
    <property type="match status" value="1"/>
</dbReference>
<evidence type="ECO:0000259" key="5">
    <source>
        <dbReference type="PROSITE" id="PS50893"/>
    </source>
</evidence>
<proteinExistence type="inferred from homology"/>
<dbReference type="Pfam" id="PF00005">
    <property type="entry name" value="ABC_tran"/>
    <property type="match status" value="1"/>
</dbReference>
<dbReference type="AlphaFoldDB" id="A0A1Q5PJ70"/>
<evidence type="ECO:0000313" key="6">
    <source>
        <dbReference type="EMBL" id="OKL45911.1"/>
    </source>
</evidence>
<evidence type="ECO:0000256" key="3">
    <source>
        <dbReference type="ARBA" id="ARBA00022741"/>
    </source>
</evidence>
<keyword evidence="3" id="KW-0547">Nucleotide-binding</keyword>
<dbReference type="OrthoDB" id="9804819at2"/>
<comment type="similarity">
    <text evidence="1">Belongs to the ABC transporter superfamily.</text>
</comment>
<keyword evidence="2" id="KW-0813">Transport</keyword>
<dbReference type="SMART" id="SM00382">
    <property type="entry name" value="AAA"/>
    <property type="match status" value="1"/>
</dbReference>
<dbReference type="PROSITE" id="PS50893">
    <property type="entry name" value="ABC_TRANSPORTER_2"/>
    <property type="match status" value="1"/>
</dbReference>
<dbReference type="RefSeq" id="WP_075362148.1">
    <property type="nucleotide sequence ID" value="NZ_MPDM01000011.1"/>
</dbReference>
<keyword evidence="4" id="KW-0067">ATP-binding</keyword>
<accession>A0A1Q5PJ70</accession>
<dbReference type="Proteomes" id="UP000186465">
    <property type="component" value="Unassembled WGS sequence"/>
</dbReference>
<keyword evidence="7" id="KW-1185">Reference proteome</keyword>
<dbReference type="InterPro" id="IPR003439">
    <property type="entry name" value="ABC_transporter-like_ATP-bd"/>
</dbReference>
<evidence type="ECO:0000313" key="7">
    <source>
        <dbReference type="Proteomes" id="UP000186465"/>
    </source>
</evidence>
<dbReference type="PROSITE" id="PS00211">
    <property type="entry name" value="ABC_TRANSPORTER_1"/>
    <property type="match status" value="1"/>
</dbReference>
<dbReference type="InterPro" id="IPR017871">
    <property type="entry name" value="ABC_transporter-like_CS"/>
</dbReference>
<sequence>MLEIRNLHFSYRNFQALNGISTTVGSGVYGLLGPNGAGKSTLMKCIVGMLPLQNGEVFVNGDPIDSANAEFKRILGYLPQHFEVMDFSSVERNLLYAAWAHGLNRSECSAAIAKILQITDLADKRQSLVRSLSGGMRQRLGIACALVHRPRIALLDEPTVGLDPLQRAGIRNLLAELAKESTIIISTHLVEDIAAVANRVMVMNAGQISFDGTVDDLEILGQKNPTPGFNTLECGYQAALSLIPNHE</sequence>
<organism evidence="6 7">
    <name type="scientific">Boudabousia marimammalium</name>
    <dbReference type="NCBI Taxonomy" id="156892"/>
    <lineage>
        <taxon>Bacteria</taxon>
        <taxon>Bacillati</taxon>
        <taxon>Actinomycetota</taxon>
        <taxon>Actinomycetes</taxon>
        <taxon>Actinomycetales</taxon>
        <taxon>Actinomycetaceae</taxon>
        <taxon>Boudabousia</taxon>
    </lineage>
</organism>
<dbReference type="PANTHER" id="PTHR43335">
    <property type="entry name" value="ABC TRANSPORTER, ATP-BINDING PROTEIN"/>
    <property type="match status" value="1"/>
</dbReference>
<feature type="domain" description="ABC transporter" evidence="5">
    <location>
        <begin position="2"/>
        <end position="230"/>
    </location>
</feature>
<evidence type="ECO:0000256" key="2">
    <source>
        <dbReference type="ARBA" id="ARBA00022448"/>
    </source>
</evidence>
<dbReference type="GO" id="GO:0005524">
    <property type="term" value="F:ATP binding"/>
    <property type="evidence" value="ECO:0007669"/>
    <property type="project" value="UniProtKB-KW"/>
</dbReference>
<gene>
    <name evidence="6" type="ORF">BM477_07855</name>
</gene>
<evidence type="ECO:0000256" key="4">
    <source>
        <dbReference type="ARBA" id="ARBA00022840"/>
    </source>
</evidence>
<dbReference type="GO" id="GO:0016887">
    <property type="term" value="F:ATP hydrolysis activity"/>
    <property type="evidence" value="ECO:0007669"/>
    <property type="project" value="InterPro"/>
</dbReference>
<evidence type="ECO:0000256" key="1">
    <source>
        <dbReference type="ARBA" id="ARBA00005417"/>
    </source>
</evidence>
<dbReference type="InterPro" id="IPR003593">
    <property type="entry name" value="AAA+_ATPase"/>
</dbReference>
<dbReference type="EMBL" id="MPDM01000011">
    <property type="protein sequence ID" value="OKL45911.1"/>
    <property type="molecule type" value="Genomic_DNA"/>
</dbReference>
<dbReference type="Gene3D" id="3.40.50.300">
    <property type="entry name" value="P-loop containing nucleotide triphosphate hydrolases"/>
    <property type="match status" value="1"/>
</dbReference>
<dbReference type="SUPFAM" id="SSF52540">
    <property type="entry name" value="P-loop containing nucleoside triphosphate hydrolases"/>
    <property type="match status" value="1"/>
</dbReference>
<dbReference type="InterPro" id="IPR027417">
    <property type="entry name" value="P-loop_NTPase"/>
</dbReference>